<sequence>MSLLRLLSLSYRFMSQSVSPQRTVPPVPRRSVSQDSSANNVDKTKPSSKSKPTSKKGSSHADVIDRMDFSGVGPSCVSSSHSHPFLLLILSGSPGNFTVFHHDGPFDACAPSRNRHRTKAPMFAWSGTSEADRDAFSAAREISGTAQNSPYPSTSVYVPYEAPKKKRDAIAEAWGIHEPEPFEDFSAGGGTSTRGADNGTVLSPRGVYNGSSRRAKDARDAREKYKEYLDEAPPPTSHRRQQRRPNIPPPQPIFVSETDAADLNPPSPTQPASPGGSAPKRTKSLMHRIRKMRDAPNVPAAVDEPAEYGNERDTSPSSSAENSAGSGGQVPISRPTHRAQNSFLGRLGRGANAGKDIPSPTSDTTPEPYVYVNEMPQITREKSLPATPGRRGVTPGENGAGGYFDAAGGGGNVGSPGGGGLGRKTSLLKKMKGVVKGTAAK</sequence>
<feature type="region of interest" description="Disordered" evidence="1">
    <location>
        <begin position="18"/>
        <end position="62"/>
    </location>
</feature>
<dbReference type="PANTHER" id="PTHR28307:SF2">
    <property type="entry name" value="PROTEIN PAL1"/>
    <property type="match status" value="1"/>
</dbReference>
<dbReference type="AlphaFoldDB" id="A0AAD5URR9"/>
<protein>
    <submittedName>
        <fullName evidence="2">Uncharacterized protein</fullName>
    </submittedName>
</protein>
<feature type="compositionally biased region" description="Polar residues" evidence="1">
    <location>
        <begin position="31"/>
        <end position="41"/>
    </location>
</feature>
<proteinExistence type="predicted"/>
<evidence type="ECO:0000256" key="1">
    <source>
        <dbReference type="SAM" id="MobiDB-lite"/>
    </source>
</evidence>
<feature type="compositionally biased region" description="Basic and acidic residues" evidence="1">
    <location>
        <begin position="214"/>
        <end position="229"/>
    </location>
</feature>
<organism evidence="2 3">
    <name type="scientific">Meripilus lineatus</name>
    <dbReference type="NCBI Taxonomy" id="2056292"/>
    <lineage>
        <taxon>Eukaryota</taxon>
        <taxon>Fungi</taxon>
        <taxon>Dikarya</taxon>
        <taxon>Basidiomycota</taxon>
        <taxon>Agaricomycotina</taxon>
        <taxon>Agaricomycetes</taxon>
        <taxon>Polyporales</taxon>
        <taxon>Meripilaceae</taxon>
        <taxon>Meripilus</taxon>
    </lineage>
</organism>
<accession>A0AAD5URR9</accession>
<name>A0AAD5URR9_9APHY</name>
<dbReference type="InterPro" id="IPR013226">
    <property type="entry name" value="Pal1"/>
</dbReference>
<feature type="compositionally biased region" description="Low complexity" evidence="1">
    <location>
        <begin position="315"/>
        <end position="324"/>
    </location>
</feature>
<feature type="compositionally biased region" description="Gly residues" evidence="1">
    <location>
        <begin position="398"/>
        <end position="422"/>
    </location>
</feature>
<gene>
    <name evidence="2" type="ORF">NLI96_g11533</name>
</gene>
<dbReference type="EMBL" id="JANAWD010000784">
    <property type="protein sequence ID" value="KAJ3475880.1"/>
    <property type="molecule type" value="Genomic_DNA"/>
</dbReference>
<dbReference type="Pfam" id="PF08316">
    <property type="entry name" value="Pal1"/>
    <property type="match status" value="1"/>
</dbReference>
<reference evidence="2" key="1">
    <citation type="submission" date="2022-07" db="EMBL/GenBank/DDBJ databases">
        <title>Genome Sequence of Physisporinus lineatus.</title>
        <authorList>
            <person name="Buettner E."/>
        </authorList>
    </citation>
    <scope>NUCLEOTIDE SEQUENCE</scope>
    <source>
        <strain evidence="2">VT162</strain>
    </source>
</reference>
<comment type="caution">
    <text evidence="2">The sequence shown here is derived from an EMBL/GenBank/DDBJ whole genome shotgun (WGS) entry which is preliminary data.</text>
</comment>
<feature type="compositionally biased region" description="Basic residues" evidence="1">
    <location>
        <begin position="280"/>
        <end position="291"/>
    </location>
</feature>
<keyword evidence="3" id="KW-1185">Reference proteome</keyword>
<evidence type="ECO:0000313" key="2">
    <source>
        <dbReference type="EMBL" id="KAJ3475880.1"/>
    </source>
</evidence>
<dbReference type="GO" id="GO:0005737">
    <property type="term" value="C:cytoplasm"/>
    <property type="evidence" value="ECO:0007669"/>
    <property type="project" value="TreeGrafter"/>
</dbReference>
<dbReference type="PANTHER" id="PTHR28307">
    <property type="entry name" value="PROTEIN PAL1"/>
    <property type="match status" value="1"/>
</dbReference>
<feature type="compositionally biased region" description="Basic residues" evidence="1">
    <location>
        <begin position="46"/>
        <end position="58"/>
    </location>
</feature>
<evidence type="ECO:0000313" key="3">
    <source>
        <dbReference type="Proteomes" id="UP001212997"/>
    </source>
</evidence>
<feature type="region of interest" description="Disordered" evidence="1">
    <location>
        <begin position="180"/>
        <end position="425"/>
    </location>
</feature>
<dbReference type="Proteomes" id="UP001212997">
    <property type="component" value="Unassembled WGS sequence"/>
</dbReference>